<dbReference type="NCBIfam" id="TIGR02814">
    <property type="entry name" value="pfaD_fam"/>
    <property type="match status" value="1"/>
</dbReference>
<feature type="compositionally biased region" description="Pro residues" evidence="1">
    <location>
        <begin position="1"/>
        <end position="11"/>
    </location>
</feature>
<evidence type="ECO:0000256" key="1">
    <source>
        <dbReference type="SAM" id="MobiDB-lite"/>
    </source>
</evidence>
<accession>A0A0D8BB94</accession>
<protein>
    <submittedName>
        <fullName evidence="3">PfaD family protein</fullName>
    </submittedName>
</protein>
<dbReference type="RefSeq" id="WP_095211976.1">
    <property type="nucleotide sequence ID" value="NZ_JYFN01000037.1"/>
</dbReference>
<dbReference type="Gene3D" id="3.20.20.70">
    <property type="entry name" value="Aldolase class I"/>
    <property type="match status" value="1"/>
</dbReference>
<dbReference type="InterPro" id="IPR049489">
    <property type="entry name" value="FabD-like_helical_ins"/>
</dbReference>
<name>A0A0D8BB94_9ACTN</name>
<evidence type="ECO:0000259" key="2">
    <source>
        <dbReference type="Pfam" id="PF21607"/>
    </source>
</evidence>
<dbReference type="OrthoDB" id="3543921at2"/>
<evidence type="ECO:0000313" key="3">
    <source>
        <dbReference type="EMBL" id="KJE21461.1"/>
    </source>
</evidence>
<reference evidence="3 4" key="2">
    <citation type="journal article" date="2016" name="Genome Announc.">
        <title>Permanent Draft Genome Sequences for Two Variants of Frankia sp. Strain CpI1, the First Frankia Strain Isolated from Root Nodules of Comptonia peregrina.</title>
        <authorList>
            <person name="Oshone R."/>
            <person name="Hurst S.G.IV."/>
            <person name="Abebe-Akele F."/>
            <person name="Simpson S."/>
            <person name="Morris K."/>
            <person name="Thomas W.K."/>
            <person name="Tisa L.S."/>
        </authorList>
    </citation>
    <scope>NUCLEOTIDE SEQUENCE [LARGE SCALE GENOMIC DNA]</scope>
    <source>
        <strain evidence="4">CpI1-S</strain>
    </source>
</reference>
<dbReference type="AlphaFoldDB" id="A0A0D8BB94"/>
<dbReference type="PATRIC" id="fig|1502723.3.peg.3990"/>
<sequence length="574" mass="60674">MTVTPRPPRIAGPPERRSRPAPALRRPPARRPHPDGSDSRPVTAPTWRPGPHPAAFTGPELAACVRAVREPVHLLAVPGRGVGLGLGGDVGAGDPAAPVVVGILPALYPEWLGDRSFAAAHGVRFPYIAGEMATGIATTAMVTAMARARMLGFFGSGGLGLDRIEKAVVTLADALAGQPNWGVNLLHSPGDPALENTTAALLLRHGVPCVSASAFMSITPAVVRCAAAGLRRTPDGRVERRTRVFAKISRPEVAEQFMSPPPGEILRALVDAGQITAAEAELAAGLPIAEDITVEADSAGHTDGRPMAIVVPAVQAVRDRVVARFDYPRPVRVGAAGGLGTPQAVAAAFALGAAYVLTGSVNQVSVESGQSEDAKAMLAGADLADVALAPAADMFELGAKVQVLRRGSMFAPRAGLLFEAYRRHDSLEQLAPELRAKLERDLFGMSLDDVWTRTAAYWVERDPGQVERALHDAKHRMALVFRWYLGNSGRWALAGEQSRRTDYQIWCGPAMGAFNRWISGSFLAQAAERSVVQIALNLLEGAAVVTRAHQVRSFGVPVGVAQFPPRRLVLGADG</sequence>
<proteinExistence type="predicted"/>
<dbReference type="PANTHER" id="PTHR32332">
    <property type="entry name" value="2-NITROPROPANE DIOXYGENASE"/>
    <property type="match status" value="1"/>
</dbReference>
<organism evidence="3 4">
    <name type="scientific">Frankia torreyi</name>
    <dbReference type="NCBI Taxonomy" id="1856"/>
    <lineage>
        <taxon>Bacteria</taxon>
        <taxon>Bacillati</taxon>
        <taxon>Actinomycetota</taxon>
        <taxon>Actinomycetes</taxon>
        <taxon>Frankiales</taxon>
        <taxon>Frankiaceae</taxon>
        <taxon>Frankia</taxon>
    </lineage>
</organism>
<feature type="domain" description="[Acyl-carrier-protein] S-malonyltransferase-like inserted helical" evidence="2">
    <location>
        <begin position="424"/>
        <end position="503"/>
    </location>
</feature>
<gene>
    <name evidence="3" type="ORF">FF36_04271</name>
</gene>
<dbReference type="SUPFAM" id="SSF51412">
    <property type="entry name" value="Inosine monophosphate dehydrogenase (IMPDH)"/>
    <property type="match status" value="1"/>
</dbReference>
<keyword evidence="4" id="KW-1185">Reference proteome</keyword>
<dbReference type="Pfam" id="PF03060">
    <property type="entry name" value="NMO"/>
    <property type="match status" value="1"/>
</dbReference>
<evidence type="ECO:0000313" key="4">
    <source>
        <dbReference type="Proteomes" id="UP000032545"/>
    </source>
</evidence>
<feature type="region of interest" description="Disordered" evidence="1">
    <location>
        <begin position="1"/>
        <end position="54"/>
    </location>
</feature>
<comment type="caution">
    <text evidence="3">The sequence shown here is derived from an EMBL/GenBank/DDBJ whole genome shotgun (WGS) entry which is preliminary data.</text>
</comment>
<reference evidence="4" key="1">
    <citation type="submission" date="2015-02" db="EMBL/GenBank/DDBJ databases">
        <title>Draft Genome of Frankia sp. CpI1-S.</title>
        <authorList>
            <person name="Oshone R.T."/>
            <person name="Ngom M."/>
            <person name="Ghodhbane-Gtari F."/>
            <person name="Gtari M."/>
            <person name="Morris K."/>
            <person name="Thomas K."/>
            <person name="Sen A."/>
            <person name="Tisa L.S."/>
        </authorList>
    </citation>
    <scope>NUCLEOTIDE SEQUENCE [LARGE SCALE GENOMIC DNA]</scope>
    <source>
        <strain evidence="4">CpI1-S</strain>
    </source>
</reference>
<dbReference type="InterPro" id="IPR014179">
    <property type="entry name" value="PfaD-like_TIM-barrel"/>
</dbReference>
<dbReference type="InterPro" id="IPR013785">
    <property type="entry name" value="Aldolase_TIM"/>
</dbReference>
<dbReference type="Pfam" id="PF21607">
    <property type="entry name" value="FabD_helical_ins"/>
    <property type="match status" value="1"/>
</dbReference>
<dbReference type="EMBL" id="JYFN01000037">
    <property type="protein sequence ID" value="KJE21461.1"/>
    <property type="molecule type" value="Genomic_DNA"/>
</dbReference>
<dbReference type="Proteomes" id="UP000032545">
    <property type="component" value="Unassembled WGS sequence"/>
</dbReference>
<dbReference type="PANTHER" id="PTHR32332:SF20">
    <property type="entry name" value="2-NITROPROPANE DIOXYGENASE-LIKE PROTEIN"/>
    <property type="match status" value="1"/>
</dbReference>